<evidence type="ECO:0000256" key="1">
    <source>
        <dbReference type="SAM" id="Phobius"/>
    </source>
</evidence>
<feature type="transmembrane region" description="Helical" evidence="1">
    <location>
        <begin position="20"/>
        <end position="46"/>
    </location>
</feature>
<keyword evidence="3" id="KW-1185">Reference proteome</keyword>
<reference evidence="2 3" key="1">
    <citation type="journal article" date="2021" name="MBio">
        <title>Poor Competitiveness of Bradyrhizobium in Pigeon Pea Root Colonization in Indian Soils.</title>
        <authorList>
            <person name="Chalasani D."/>
            <person name="Basu A."/>
            <person name="Pullabhotla S.V.S.R.N."/>
            <person name="Jorrin B."/>
            <person name="Neal A.L."/>
            <person name="Poole P.S."/>
            <person name="Podile A.R."/>
            <person name="Tkacz A."/>
        </authorList>
    </citation>
    <scope>NUCLEOTIDE SEQUENCE [LARGE SCALE GENOMIC DNA]</scope>
    <source>
        <strain evidence="2 3">HU56</strain>
    </source>
</reference>
<dbReference type="Proteomes" id="UP000717752">
    <property type="component" value="Unassembled WGS sequence"/>
</dbReference>
<proteinExistence type="predicted"/>
<keyword evidence="1" id="KW-0472">Membrane</keyword>
<evidence type="ECO:0000313" key="3">
    <source>
        <dbReference type="Proteomes" id="UP000717752"/>
    </source>
</evidence>
<dbReference type="EMBL" id="JAEUAK010000008">
    <property type="protein sequence ID" value="MBW9054872.1"/>
    <property type="molecule type" value="Genomic_DNA"/>
</dbReference>
<gene>
    <name evidence="2" type="ORF">JNB85_20930</name>
</gene>
<accession>A0ABS7GYH2</accession>
<feature type="transmembrane region" description="Helical" evidence="1">
    <location>
        <begin position="88"/>
        <end position="107"/>
    </location>
</feature>
<evidence type="ECO:0000313" key="2">
    <source>
        <dbReference type="EMBL" id="MBW9054872.1"/>
    </source>
</evidence>
<name>A0ABS7GYH2_9HYPH</name>
<organism evidence="2 3">
    <name type="scientific">Rhizobium mesosinicum</name>
    <dbReference type="NCBI Taxonomy" id="335017"/>
    <lineage>
        <taxon>Bacteria</taxon>
        <taxon>Pseudomonadati</taxon>
        <taxon>Pseudomonadota</taxon>
        <taxon>Alphaproteobacteria</taxon>
        <taxon>Hyphomicrobiales</taxon>
        <taxon>Rhizobiaceae</taxon>
        <taxon>Rhizobium/Agrobacterium group</taxon>
        <taxon>Rhizobium</taxon>
    </lineage>
</organism>
<keyword evidence="1" id="KW-1133">Transmembrane helix</keyword>
<dbReference type="RefSeq" id="WP_220336218.1">
    <property type="nucleotide sequence ID" value="NZ_JAEUAK010000008.1"/>
</dbReference>
<feature type="transmembrane region" description="Helical" evidence="1">
    <location>
        <begin position="58"/>
        <end position="76"/>
    </location>
</feature>
<sequence>MPMANGTDMTGASAGGKGGVGAGIAILAAVALVCTVARFIATGAAYPAAGAPRFIGEMIGGSLPSFVVGLIVFFIIRFVRRKSADRFAGVLSGLIVVLALAGLGYLGDLKHLAQ</sequence>
<keyword evidence="1" id="KW-0812">Transmembrane</keyword>
<protein>
    <submittedName>
        <fullName evidence="2">Uncharacterized protein</fullName>
    </submittedName>
</protein>
<comment type="caution">
    <text evidence="2">The sequence shown here is derived from an EMBL/GenBank/DDBJ whole genome shotgun (WGS) entry which is preliminary data.</text>
</comment>